<dbReference type="AlphaFoldDB" id="A3HUC5"/>
<dbReference type="HOGENOM" id="CLU_059145_0_0_10"/>
<protein>
    <recommendedName>
        <fullName evidence="3">Lipoprotein</fullName>
    </recommendedName>
</protein>
<sequence length="366" mass="42554">MNRILLFFVLIAIVACEENVRKAENPITLEFEFSYDTVTINSGEHLFNLGHGIPKVKLSQDEQYLYFFDDYNLALDKIDLEKKEFVLTIPFEKEGPKGIGATFDYIPEENGNIQLLTPKRLFSIDEKGVLNSNFPSYHSIFEMGFESRFFEGARISPDSQFLFGLTTSTNGNQSLAWVNLKDTVFHVSPLDSMAYRKSLEIDLGRLTISGMQEAEYFDHHILVYHDDGIDFYALDLNSKSLEFHDFEPTKVPKRKDGKYPKSGSTADLTKILEMEGLEINYSRIVYDSSYKRYYRIASKKRENQVRAGIPNQFLLVFSDDFKLIHEEDLSNLPFSITTYFVREGKFWVFNKETEELEFFVFDFNFN</sequence>
<dbReference type="Proteomes" id="UP000003919">
    <property type="component" value="Chromosome"/>
</dbReference>
<organism evidence="1 2">
    <name type="scientific">Algoriphagus machipongonensis</name>
    <dbReference type="NCBI Taxonomy" id="388413"/>
    <lineage>
        <taxon>Bacteria</taxon>
        <taxon>Pseudomonadati</taxon>
        <taxon>Bacteroidota</taxon>
        <taxon>Cytophagia</taxon>
        <taxon>Cytophagales</taxon>
        <taxon>Cyclobacteriaceae</taxon>
        <taxon>Algoriphagus</taxon>
    </lineage>
</organism>
<name>A3HUC5_9BACT</name>
<reference evidence="1 2" key="1">
    <citation type="journal article" date="2011" name="J. Bacteriol.">
        <title>Complete genome sequence of Algoriphagus sp. PR1, bacterial prey of a colony-forming choanoflagellate.</title>
        <authorList>
            <person name="Alegado R.A."/>
            <person name="Ferriera S."/>
            <person name="Nusbaum C."/>
            <person name="Young S.K."/>
            <person name="Zeng Q."/>
            <person name="Imamovic A."/>
            <person name="Fairclough S.R."/>
            <person name="King N."/>
        </authorList>
    </citation>
    <scope>NUCLEOTIDE SEQUENCE [LARGE SCALE GENOMIC DNA]</scope>
    <source>
        <strain evidence="1 2">PR1</strain>
    </source>
</reference>
<dbReference type="RefSeq" id="WP_008197738.1">
    <property type="nucleotide sequence ID" value="NZ_CM001023.1"/>
</dbReference>
<dbReference type="STRING" id="388413.ALPR1_00860"/>
<keyword evidence="2" id="KW-1185">Reference proteome</keyword>
<dbReference type="Pfam" id="PF13970">
    <property type="entry name" value="DUF4221"/>
    <property type="match status" value="1"/>
</dbReference>
<accession>A3HUC5</accession>
<proteinExistence type="predicted"/>
<evidence type="ECO:0000313" key="2">
    <source>
        <dbReference type="Proteomes" id="UP000003919"/>
    </source>
</evidence>
<comment type="caution">
    <text evidence="1">The sequence shown here is derived from an EMBL/GenBank/DDBJ whole genome shotgun (WGS) entry which is preliminary data.</text>
</comment>
<dbReference type="OrthoDB" id="821637at2"/>
<evidence type="ECO:0000313" key="1">
    <source>
        <dbReference type="EMBL" id="EAZ81747.1"/>
    </source>
</evidence>
<dbReference type="EMBL" id="CM001023">
    <property type="protein sequence ID" value="EAZ81747.1"/>
    <property type="molecule type" value="Genomic_DNA"/>
</dbReference>
<evidence type="ECO:0008006" key="3">
    <source>
        <dbReference type="Google" id="ProtNLM"/>
    </source>
</evidence>
<gene>
    <name evidence="1" type="ORF">ALPR1_00860</name>
</gene>
<dbReference type="InterPro" id="IPR025316">
    <property type="entry name" value="DUF4221"/>
</dbReference>
<dbReference type="PROSITE" id="PS51257">
    <property type="entry name" value="PROKAR_LIPOPROTEIN"/>
    <property type="match status" value="1"/>
</dbReference>
<dbReference type="EMBL" id="AAXU02000001">
    <property type="protein sequence ID" value="EAZ81747.1"/>
    <property type="molecule type" value="Genomic_DNA"/>
</dbReference>